<accession>A0A5B7DVX8</accession>
<reference evidence="2 3" key="1">
    <citation type="submission" date="2019-05" db="EMBL/GenBank/DDBJ databases">
        <title>Another draft genome of Portunus trituberculatus and its Hox gene families provides insights of decapod evolution.</title>
        <authorList>
            <person name="Jeong J.-H."/>
            <person name="Song I."/>
            <person name="Kim S."/>
            <person name="Choi T."/>
            <person name="Kim D."/>
            <person name="Ryu S."/>
            <person name="Kim W."/>
        </authorList>
    </citation>
    <scope>NUCLEOTIDE SEQUENCE [LARGE SCALE GENOMIC DNA]</scope>
    <source>
        <tissue evidence="2">Muscle</tissue>
    </source>
</reference>
<dbReference type="AlphaFoldDB" id="A0A5B7DVX8"/>
<dbReference type="EMBL" id="VSRR010001516">
    <property type="protein sequence ID" value="MPC25832.1"/>
    <property type="molecule type" value="Genomic_DNA"/>
</dbReference>
<evidence type="ECO:0000313" key="3">
    <source>
        <dbReference type="Proteomes" id="UP000324222"/>
    </source>
</evidence>
<sequence length="83" mass="9265">MDATCKTPPSGPPRITDTRPTMLSRPPPLSRLQRSAHQPCLPSFAALVGRSKPLQGHEEGRKSLHCSSHARRKRETERKKANE</sequence>
<feature type="region of interest" description="Disordered" evidence="1">
    <location>
        <begin position="1"/>
        <end position="83"/>
    </location>
</feature>
<evidence type="ECO:0000313" key="2">
    <source>
        <dbReference type="EMBL" id="MPC25832.1"/>
    </source>
</evidence>
<organism evidence="2 3">
    <name type="scientific">Portunus trituberculatus</name>
    <name type="common">Swimming crab</name>
    <name type="synonym">Neptunus trituberculatus</name>
    <dbReference type="NCBI Taxonomy" id="210409"/>
    <lineage>
        <taxon>Eukaryota</taxon>
        <taxon>Metazoa</taxon>
        <taxon>Ecdysozoa</taxon>
        <taxon>Arthropoda</taxon>
        <taxon>Crustacea</taxon>
        <taxon>Multicrustacea</taxon>
        <taxon>Malacostraca</taxon>
        <taxon>Eumalacostraca</taxon>
        <taxon>Eucarida</taxon>
        <taxon>Decapoda</taxon>
        <taxon>Pleocyemata</taxon>
        <taxon>Brachyura</taxon>
        <taxon>Eubrachyura</taxon>
        <taxon>Portunoidea</taxon>
        <taxon>Portunidae</taxon>
        <taxon>Portuninae</taxon>
        <taxon>Portunus</taxon>
    </lineage>
</organism>
<dbReference type="Proteomes" id="UP000324222">
    <property type="component" value="Unassembled WGS sequence"/>
</dbReference>
<evidence type="ECO:0000256" key="1">
    <source>
        <dbReference type="SAM" id="MobiDB-lite"/>
    </source>
</evidence>
<protein>
    <submittedName>
        <fullName evidence="2">Uncharacterized protein</fullName>
    </submittedName>
</protein>
<proteinExistence type="predicted"/>
<comment type="caution">
    <text evidence="2">The sequence shown here is derived from an EMBL/GenBank/DDBJ whole genome shotgun (WGS) entry which is preliminary data.</text>
</comment>
<keyword evidence="3" id="KW-1185">Reference proteome</keyword>
<gene>
    <name evidence="2" type="ORF">E2C01_018955</name>
</gene>
<feature type="compositionally biased region" description="Basic and acidic residues" evidence="1">
    <location>
        <begin position="74"/>
        <end position="83"/>
    </location>
</feature>
<name>A0A5B7DVX8_PORTR</name>